<dbReference type="GO" id="GO:0005737">
    <property type="term" value="C:cytoplasm"/>
    <property type="evidence" value="ECO:0007669"/>
    <property type="project" value="TreeGrafter"/>
</dbReference>
<feature type="domain" description="N-acetyltransferase" evidence="1">
    <location>
        <begin position="10"/>
        <end position="176"/>
    </location>
</feature>
<gene>
    <name evidence="2" type="ORF">SAMN05661012_01720</name>
    <name evidence="3" type="ORF">SR876_21250</name>
</gene>
<reference evidence="2 4" key="1">
    <citation type="submission" date="2016-11" db="EMBL/GenBank/DDBJ databases">
        <authorList>
            <person name="Jaros S."/>
            <person name="Januszkiewicz K."/>
            <person name="Wedrychowicz H."/>
        </authorList>
    </citation>
    <scope>NUCLEOTIDE SEQUENCE [LARGE SCALE GENOMIC DNA]</scope>
    <source>
        <strain evidence="2 4">DSM 784</strain>
    </source>
</reference>
<dbReference type="PANTHER" id="PTHR43441">
    <property type="entry name" value="RIBOSOMAL-PROTEIN-SERINE ACETYLTRANSFERASE"/>
    <property type="match status" value="1"/>
</dbReference>
<organism evidence="2 4">
    <name type="scientific">Chitinophaga sancti</name>
    <dbReference type="NCBI Taxonomy" id="1004"/>
    <lineage>
        <taxon>Bacteria</taxon>
        <taxon>Pseudomonadati</taxon>
        <taxon>Bacteroidota</taxon>
        <taxon>Chitinophagia</taxon>
        <taxon>Chitinophagales</taxon>
        <taxon>Chitinophagaceae</taxon>
        <taxon>Chitinophaga</taxon>
    </lineage>
</organism>
<dbReference type="Gene3D" id="3.40.630.30">
    <property type="match status" value="1"/>
</dbReference>
<evidence type="ECO:0000313" key="4">
    <source>
        <dbReference type="Proteomes" id="UP000183788"/>
    </source>
</evidence>
<dbReference type="STRING" id="1004.SAMN05661012_01720"/>
<accession>A0A1K1P2F1</accession>
<dbReference type="InterPro" id="IPR000182">
    <property type="entry name" value="GNAT_dom"/>
</dbReference>
<keyword evidence="5" id="KW-1185">Reference proteome</keyword>
<dbReference type="OrthoDB" id="9811523at2"/>
<evidence type="ECO:0000313" key="5">
    <source>
        <dbReference type="Proteomes" id="UP001326715"/>
    </source>
</evidence>
<evidence type="ECO:0000313" key="3">
    <source>
        <dbReference type="EMBL" id="WQG87456.1"/>
    </source>
</evidence>
<sequence>MLELAVDDHIILRQLQPENAPVLYRTLDTSRKALRRFLPWVDYNTNEDHSLRFIEMMLRKAEDQEGIAFGIWYNGQLCGVLDLHCWDHLLQKAEIGYWLAEHSRGKGVAVACCKALITFAFENLKLNKVEIRFALENDRSARIPIKLGFAKEGILRHSARLHGQFVDMVVMGMLRTDWKY</sequence>
<dbReference type="EMBL" id="FPIZ01000004">
    <property type="protein sequence ID" value="SFW41697.1"/>
    <property type="molecule type" value="Genomic_DNA"/>
</dbReference>
<reference evidence="3 5" key="2">
    <citation type="submission" date="2023-11" db="EMBL/GenBank/DDBJ databases">
        <title>MicrobeMod: A computational toolkit for identifying prokaryotic methylation and restriction-modification with nanopore sequencing.</title>
        <authorList>
            <person name="Crits-Christoph A."/>
            <person name="Kang S.C."/>
            <person name="Lee H."/>
            <person name="Ostrov N."/>
        </authorList>
    </citation>
    <scope>NUCLEOTIDE SEQUENCE [LARGE SCALE GENOMIC DNA]</scope>
    <source>
        <strain evidence="3 5">ATCC 23090</strain>
    </source>
</reference>
<evidence type="ECO:0000313" key="2">
    <source>
        <dbReference type="EMBL" id="SFW41697.1"/>
    </source>
</evidence>
<dbReference type="GO" id="GO:1990189">
    <property type="term" value="F:protein N-terminal-serine acetyltransferase activity"/>
    <property type="evidence" value="ECO:0007669"/>
    <property type="project" value="TreeGrafter"/>
</dbReference>
<evidence type="ECO:0000259" key="1">
    <source>
        <dbReference type="PROSITE" id="PS51186"/>
    </source>
</evidence>
<dbReference type="EMBL" id="CP140154">
    <property type="protein sequence ID" value="WQG87456.1"/>
    <property type="molecule type" value="Genomic_DNA"/>
</dbReference>
<dbReference type="GO" id="GO:0008999">
    <property type="term" value="F:protein-N-terminal-alanine acetyltransferase activity"/>
    <property type="evidence" value="ECO:0007669"/>
    <property type="project" value="TreeGrafter"/>
</dbReference>
<name>A0A1K1P2F1_9BACT</name>
<dbReference type="InterPro" id="IPR016181">
    <property type="entry name" value="Acyl_CoA_acyltransferase"/>
</dbReference>
<dbReference type="Pfam" id="PF13302">
    <property type="entry name" value="Acetyltransf_3"/>
    <property type="match status" value="1"/>
</dbReference>
<proteinExistence type="predicted"/>
<dbReference type="Proteomes" id="UP000183788">
    <property type="component" value="Unassembled WGS sequence"/>
</dbReference>
<dbReference type="EC" id="2.-.-.-" evidence="3"/>
<dbReference type="AlphaFoldDB" id="A0A1K1P2F1"/>
<dbReference type="PANTHER" id="PTHR43441:SF12">
    <property type="entry name" value="RIBOSOMAL N-ACETYLTRANSFERASE YDAF-RELATED"/>
    <property type="match status" value="1"/>
</dbReference>
<dbReference type="RefSeq" id="WP_072358896.1">
    <property type="nucleotide sequence ID" value="NZ_CBHWAX010000013.1"/>
</dbReference>
<keyword evidence="2" id="KW-0808">Transferase</keyword>
<dbReference type="PROSITE" id="PS51186">
    <property type="entry name" value="GNAT"/>
    <property type="match status" value="1"/>
</dbReference>
<dbReference type="SUPFAM" id="SSF55729">
    <property type="entry name" value="Acyl-CoA N-acyltransferases (Nat)"/>
    <property type="match status" value="1"/>
</dbReference>
<dbReference type="Proteomes" id="UP001326715">
    <property type="component" value="Chromosome"/>
</dbReference>
<protein>
    <submittedName>
        <fullName evidence="3">GNAT family protein</fullName>
        <ecNumber evidence="3">2.-.-.-</ecNumber>
    </submittedName>
    <submittedName>
        <fullName evidence="2">Ribosomal-protein-serine acetyltransferase</fullName>
    </submittedName>
</protein>
<dbReference type="InterPro" id="IPR051908">
    <property type="entry name" value="Ribosomal_N-acetyltransferase"/>
</dbReference>